<feature type="transmembrane region" description="Helical" evidence="15">
    <location>
        <begin position="12"/>
        <end position="34"/>
    </location>
</feature>
<dbReference type="GO" id="GO:0045121">
    <property type="term" value="C:membrane raft"/>
    <property type="evidence" value="ECO:0007669"/>
    <property type="project" value="UniProtKB-SubCell"/>
</dbReference>
<comment type="subcellular location">
    <subcellularLocation>
        <location evidence="3">Cell membrane</location>
        <topology evidence="3">Multi-pass membrane protein</topology>
    </subcellularLocation>
    <subcellularLocation>
        <location evidence="2">Membrane raft</location>
        <topology evidence="2">Multi-pass membrane protein</topology>
    </subcellularLocation>
</comment>
<dbReference type="GO" id="GO:0016036">
    <property type="term" value="P:cellular response to phosphate starvation"/>
    <property type="evidence" value="ECO:0007669"/>
    <property type="project" value="TreeGrafter"/>
</dbReference>
<keyword evidence="5" id="KW-1003">Cell membrane</keyword>
<dbReference type="InterPro" id="IPR003594">
    <property type="entry name" value="HATPase_dom"/>
</dbReference>
<dbReference type="InterPro" id="IPR036890">
    <property type="entry name" value="HATPase_C_sf"/>
</dbReference>
<dbReference type="SMART" id="SM00388">
    <property type="entry name" value="HisKA"/>
    <property type="match status" value="1"/>
</dbReference>
<dbReference type="FunFam" id="1.10.287.130:FF:000001">
    <property type="entry name" value="Two-component sensor histidine kinase"/>
    <property type="match status" value="1"/>
</dbReference>
<keyword evidence="13" id="KW-0902">Two-component regulatory system</keyword>
<dbReference type="InterPro" id="IPR029151">
    <property type="entry name" value="Sensor-like_sf"/>
</dbReference>
<evidence type="ECO:0000256" key="10">
    <source>
        <dbReference type="ARBA" id="ARBA00022777"/>
    </source>
</evidence>
<keyword evidence="9" id="KW-0547">Nucleotide-binding</keyword>
<reference evidence="18 19" key="1">
    <citation type="journal article" date="2019" name="ISME J.">
        <title>Genome analyses of uncultured TG2/ZB3 bacteria in 'Margulisbacteria' specifically attached to ectosymbiotic spirochetes of protists in the termite gut.</title>
        <authorList>
            <person name="Utami Y.D."/>
            <person name="Kuwahara H."/>
            <person name="Igai K."/>
            <person name="Murakami T."/>
            <person name="Sugaya K."/>
            <person name="Morikawa T."/>
            <person name="Nagura Y."/>
            <person name="Yuki M."/>
            <person name="Deevong P."/>
            <person name="Inoue T."/>
            <person name="Kihara K."/>
            <person name="Lo N."/>
            <person name="Yamada A."/>
            <person name="Ohkuma M."/>
            <person name="Hongoh Y."/>
        </authorList>
    </citation>
    <scope>NUCLEOTIDE SEQUENCE [LARGE SCALE GENOMIC DNA]</scope>
    <source>
        <strain evidence="18">NkOx7-01</strain>
    </source>
</reference>
<keyword evidence="11" id="KW-0067">ATP-binding</keyword>
<keyword evidence="14 15" id="KW-0472">Membrane</keyword>
<dbReference type="GO" id="GO:0005524">
    <property type="term" value="F:ATP binding"/>
    <property type="evidence" value="ECO:0007669"/>
    <property type="project" value="UniProtKB-KW"/>
</dbReference>
<dbReference type="Proteomes" id="UP000269352">
    <property type="component" value="Unassembled WGS sequence"/>
</dbReference>
<name>A0A388TFR1_TERA1</name>
<dbReference type="Pfam" id="PF00672">
    <property type="entry name" value="HAMP"/>
    <property type="match status" value="1"/>
</dbReference>
<evidence type="ECO:0000256" key="8">
    <source>
        <dbReference type="ARBA" id="ARBA00022692"/>
    </source>
</evidence>
<dbReference type="PANTHER" id="PTHR45453:SF1">
    <property type="entry name" value="PHOSPHATE REGULON SENSOR PROTEIN PHOR"/>
    <property type="match status" value="1"/>
</dbReference>
<dbReference type="SMART" id="SM00387">
    <property type="entry name" value="HATPase_c"/>
    <property type="match status" value="1"/>
</dbReference>
<evidence type="ECO:0000256" key="3">
    <source>
        <dbReference type="ARBA" id="ARBA00004651"/>
    </source>
</evidence>
<evidence type="ECO:0000256" key="7">
    <source>
        <dbReference type="ARBA" id="ARBA00022679"/>
    </source>
</evidence>
<comment type="caution">
    <text evidence="18">The sequence shown here is derived from an EMBL/GenBank/DDBJ whole genome shotgun (WGS) entry which is preliminary data.</text>
</comment>
<dbReference type="GO" id="GO:0004721">
    <property type="term" value="F:phosphoprotein phosphatase activity"/>
    <property type="evidence" value="ECO:0007669"/>
    <property type="project" value="TreeGrafter"/>
</dbReference>
<evidence type="ECO:0000256" key="5">
    <source>
        <dbReference type="ARBA" id="ARBA00022475"/>
    </source>
</evidence>
<dbReference type="InterPro" id="IPR003660">
    <property type="entry name" value="HAMP_dom"/>
</dbReference>
<dbReference type="InterPro" id="IPR036097">
    <property type="entry name" value="HisK_dim/P_sf"/>
</dbReference>
<dbReference type="InterPro" id="IPR050351">
    <property type="entry name" value="BphY/WalK/GraS-like"/>
</dbReference>
<dbReference type="InterPro" id="IPR035965">
    <property type="entry name" value="PAS-like_dom_sf"/>
</dbReference>
<dbReference type="InterPro" id="IPR004358">
    <property type="entry name" value="Sig_transdc_His_kin-like_C"/>
</dbReference>
<keyword evidence="8 15" id="KW-0812">Transmembrane</keyword>
<dbReference type="EC" id="2.7.13.3" evidence="4"/>
<dbReference type="CDD" id="cd06225">
    <property type="entry name" value="HAMP"/>
    <property type="match status" value="1"/>
</dbReference>
<evidence type="ECO:0000256" key="13">
    <source>
        <dbReference type="ARBA" id="ARBA00023012"/>
    </source>
</evidence>
<dbReference type="Pfam" id="PF02518">
    <property type="entry name" value="HATPase_c"/>
    <property type="match status" value="1"/>
</dbReference>
<feature type="transmembrane region" description="Helical" evidence="15">
    <location>
        <begin position="164"/>
        <end position="188"/>
    </location>
</feature>
<dbReference type="SUPFAM" id="SSF158472">
    <property type="entry name" value="HAMP domain-like"/>
    <property type="match status" value="1"/>
</dbReference>
<evidence type="ECO:0000259" key="17">
    <source>
        <dbReference type="PROSITE" id="PS50885"/>
    </source>
</evidence>
<accession>A0A388TFR1</accession>
<evidence type="ECO:0000256" key="12">
    <source>
        <dbReference type="ARBA" id="ARBA00022989"/>
    </source>
</evidence>
<dbReference type="GO" id="GO:0005886">
    <property type="term" value="C:plasma membrane"/>
    <property type="evidence" value="ECO:0007669"/>
    <property type="project" value="UniProtKB-SubCell"/>
</dbReference>
<protein>
    <recommendedName>
        <fullName evidence="4">histidine kinase</fullName>
        <ecNumber evidence="4">2.7.13.3</ecNumber>
    </recommendedName>
</protein>
<keyword evidence="7" id="KW-0808">Transferase</keyword>
<organism evidence="18 19">
    <name type="scientific">Termititenax aidoneus</name>
    <dbReference type="NCBI Taxonomy" id="2218524"/>
    <lineage>
        <taxon>Bacteria</taxon>
        <taxon>Bacillati</taxon>
        <taxon>Candidatus Margulisiibacteriota</taxon>
        <taxon>Candidatus Termititenacia</taxon>
        <taxon>Candidatus Termititenacales</taxon>
        <taxon>Candidatus Termititenacaceae</taxon>
        <taxon>Candidatus Termititenax</taxon>
    </lineage>
</organism>
<feature type="domain" description="Histidine kinase" evidence="16">
    <location>
        <begin position="363"/>
        <end position="573"/>
    </location>
</feature>
<dbReference type="SMART" id="SM00304">
    <property type="entry name" value="HAMP"/>
    <property type="match status" value="1"/>
</dbReference>
<evidence type="ECO:0000313" key="18">
    <source>
        <dbReference type="EMBL" id="GBR74938.1"/>
    </source>
</evidence>
<dbReference type="Gene3D" id="3.30.565.10">
    <property type="entry name" value="Histidine kinase-like ATPase, C-terminal domain"/>
    <property type="match status" value="1"/>
</dbReference>
<evidence type="ECO:0000256" key="2">
    <source>
        <dbReference type="ARBA" id="ARBA00004314"/>
    </source>
</evidence>
<evidence type="ECO:0000256" key="9">
    <source>
        <dbReference type="ARBA" id="ARBA00022741"/>
    </source>
</evidence>
<evidence type="ECO:0000256" key="15">
    <source>
        <dbReference type="SAM" id="Phobius"/>
    </source>
</evidence>
<dbReference type="SUPFAM" id="SSF55874">
    <property type="entry name" value="ATPase domain of HSP90 chaperone/DNA topoisomerase II/histidine kinase"/>
    <property type="match status" value="1"/>
</dbReference>
<dbReference type="CDD" id="cd00082">
    <property type="entry name" value="HisKA"/>
    <property type="match status" value="1"/>
</dbReference>
<dbReference type="CDD" id="cd16922">
    <property type="entry name" value="HATPase_EvgS-ArcB-TorS-like"/>
    <property type="match status" value="1"/>
</dbReference>
<dbReference type="AlphaFoldDB" id="A0A388TFR1"/>
<evidence type="ECO:0000256" key="4">
    <source>
        <dbReference type="ARBA" id="ARBA00012438"/>
    </source>
</evidence>
<dbReference type="InterPro" id="IPR003661">
    <property type="entry name" value="HisK_dim/P_dom"/>
</dbReference>
<dbReference type="Gene3D" id="3.30.450.20">
    <property type="entry name" value="PAS domain"/>
    <property type="match status" value="2"/>
</dbReference>
<dbReference type="SUPFAM" id="SSF55785">
    <property type="entry name" value="PYP-like sensor domain (PAS domain)"/>
    <property type="match status" value="1"/>
</dbReference>
<dbReference type="GO" id="GO:0000155">
    <property type="term" value="F:phosphorelay sensor kinase activity"/>
    <property type="evidence" value="ECO:0007669"/>
    <property type="project" value="InterPro"/>
</dbReference>
<dbReference type="Gene3D" id="6.10.340.10">
    <property type="match status" value="1"/>
</dbReference>
<keyword evidence="6" id="KW-0597">Phosphoprotein</keyword>
<evidence type="ECO:0000256" key="6">
    <source>
        <dbReference type="ARBA" id="ARBA00022553"/>
    </source>
</evidence>
<dbReference type="PROSITE" id="PS50109">
    <property type="entry name" value="HIS_KIN"/>
    <property type="match status" value="1"/>
</dbReference>
<dbReference type="EMBL" id="BGZN01000109">
    <property type="protein sequence ID" value="GBR74938.1"/>
    <property type="molecule type" value="Genomic_DNA"/>
</dbReference>
<keyword evidence="12 15" id="KW-1133">Transmembrane helix</keyword>
<keyword evidence="19" id="KW-1185">Reference proteome</keyword>
<evidence type="ECO:0000259" key="16">
    <source>
        <dbReference type="PROSITE" id="PS50109"/>
    </source>
</evidence>
<proteinExistence type="predicted"/>
<evidence type="ECO:0000256" key="14">
    <source>
        <dbReference type="ARBA" id="ARBA00023136"/>
    </source>
</evidence>
<dbReference type="PANTHER" id="PTHR45453">
    <property type="entry name" value="PHOSPHATE REGULON SENSOR PROTEIN PHOR"/>
    <property type="match status" value="1"/>
</dbReference>
<sequence length="573" mass="63003">MAVKRGILRRLFGGFFLLALFLVGIFFAVLFLALKNNSAQLLGAEYKKYSEVLAANLAPLLAAQDVPGLRQQVLALSRRTQWRITVISADGQVLADTSAEPLTMENHFTRLEFLTALRGKSAYDTRYSQTLGEDFLYAAAPVYAGGEIVGAARLGLSLRHVALLFWPLIKTALLGALIFFALLLLLAFRLARRFAASLDSLEQAAVRAAGGDLTARVYLDDRDEFQPLADKFNQMTAQLAASLTQIRRQKTELETILASVPHGLLVVDGQGQVKLSNKSLRQIAGTDAPDGHFYWEIFREAEFSALLKQAAQTGQNHCGELAKNDRHYAVIVAPLAENGLVVLLQDSTEARELERIKRDFVANAAHELRTPLTAIKGFAETLEDEIQPGQKHYVAVIRKNTERLISIVRDILTLSELETGLALEKEKINLKILLADLQNIFAARLQEKGLTFSMIEEAPAEINGDVFKLQQVFINLLDNAVKYTEKGGVTVRLARTETHAVVSVEDTGPGISPAEQGRIFERFYVVNKSRSRALGGTGLGLSIVKHIVLLHNGEITVKSSPQGSKFIVALPLL</sequence>
<keyword evidence="10" id="KW-0418">Kinase</keyword>
<dbReference type="SUPFAM" id="SSF47384">
    <property type="entry name" value="Homodimeric domain of signal transducing histidine kinase"/>
    <property type="match status" value="1"/>
</dbReference>
<evidence type="ECO:0000256" key="11">
    <source>
        <dbReference type="ARBA" id="ARBA00022840"/>
    </source>
</evidence>
<comment type="catalytic activity">
    <reaction evidence="1">
        <text>ATP + protein L-histidine = ADP + protein N-phospho-L-histidine.</text>
        <dbReference type="EC" id="2.7.13.3"/>
    </reaction>
</comment>
<dbReference type="FunFam" id="3.30.565.10:FF:000023">
    <property type="entry name" value="PAS domain-containing sensor histidine kinase"/>
    <property type="match status" value="1"/>
</dbReference>
<gene>
    <name evidence="18" type="primary">phoR</name>
    <name evidence="18" type="ORF">NO1_2025</name>
</gene>
<dbReference type="PRINTS" id="PR00344">
    <property type="entry name" value="BCTRLSENSOR"/>
</dbReference>
<dbReference type="Gene3D" id="1.10.287.130">
    <property type="match status" value="1"/>
</dbReference>
<dbReference type="PROSITE" id="PS50885">
    <property type="entry name" value="HAMP"/>
    <property type="match status" value="1"/>
</dbReference>
<evidence type="ECO:0000313" key="19">
    <source>
        <dbReference type="Proteomes" id="UP000269352"/>
    </source>
</evidence>
<dbReference type="InterPro" id="IPR005467">
    <property type="entry name" value="His_kinase_dom"/>
</dbReference>
<dbReference type="Pfam" id="PF00512">
    <property type="entry name" value="HisKA"/>
    <property type="match status" value="1"/>
</dbReference>
<evidence type="ECO:0000256" key="1">
    <source>
        <dbReference type="ARBA" id="ARBA00000085"/>
    </source>
</evidence>
<feature type="domain" description="HAMP" evidence="17">
    <location>
        <begin position="192"/>
        <end position="244"/>
    </location>
</feature>
<dbReference type="SUPFAM" id="SSF103190">
    <property type="entry name" value="Sensory domain-like"/>
    <property type="match status" value="1"/>
</dbReference>